<reference evidence="2" key="2">
    <citation type="journal article" date="2023" name="Microbiol Resour">
        <title>Decontamination and Annotation of the Draft Genome Sequence of the Oomycete Lagenidium giganteum ARSEF 373.</title>
        <authorList>
            <person name="Morgan W.R."/>
            <person name="Tartar A."/>
        </authorList>
    </citation>
    <scope>NUCLEOTIDE SEQUENCE</scope>
    <source>
        <strain evidence="2">ARSEF 373</strain>
    </source>
</reference>
<feature type="region of interest" description="Disordered" evidence="1">
    <location>
        <begin position="290"/>
        <end position="315"/>
    </location>
</feature>
<organism evidence="2 3">
    <name type="scientific">Lagenidium giganteum</name>
    <dbReference type="NCBI Taxonomy" id="4803"/>
    <lineage>
        <taxon>Eukaryota</taxon>
        <taxon>Sar</taxon>
        <taxon>Stramenopiles</taxon>
        <taxon>Oomycota</taxon>
        <taxon>Peronosporomycetes</taxon>
        <taxon>Pythiales</taxon>
        <taxon>Pythiaceae</taxon>
    </lineage>
</organism>
<dbReference type="Proteomes" id="UP001146120">
    <property type="component" value="Unassembled WGS sequence"/>
</dbReference>
<feature type="compositionally biased region" description="Low complexity" evidence="1">
    <location>
        <begin position="34"/>
        <end position="44"/>
    </location>
</feature>
<feature type="region of interest" description="Disordered" evidence="1">
    <location>
        <begin position="1"/>
        <end position="44"/>
    </location>
</feature>
<feature type="compositionally biased region" description="Polar residues" evidence="1">
    <location>
        <begin position="14"/>
        <end position="30"/>
    </location>
</feature>
<feature type="region of interest" description="Disordered" evidence="1">
    <location>
        <begin position="226"/>
        <end position="264"/>
    </location>
</feature>
<feature type="compositionally biased region" description="Low complexity" evidence="1">
    <location>
        <begin position="290"/>
        <end position="299"/>
    </location>
</feature>
<dbReference type="EMBL" id="DAKRPA010000061">
    <property type="protein sequence ID" value="DBA00566.1"/>
    <property type="molecule type" value="Genomic_DNA"/>
</dbReference>
<dbReference type="AlphaFoldDB" id="A0AAV2YZW2"/>
<evidence type="ECO:0000256" key="1">
    <source>
        <dbReference type="SAM" id="MobiDB-lite"/>
    </source>
</evidence>
<proteinExistence type="predicted"/>
<protein>
    <submittedName>
        <fullName evidence="2">Uncharacterized protein</fullName>
    </submittedName>
</protein>
<evidence type="ECO:0000313" key="3">
    <source>
        <dbReference type="Proteomes" id="UP001146120"/>
    </source>
</evidence>
<gene>
    <name evidence="2" type="ORF">N0F65_007695</name>
</gene>
<accession>A0AAV2YZW2</accession>
<keyword evidence="3" id="KW-1185">Reference proteome</keyword>
<sequence length="467" mass="50854">MPDGHASPAGNPLKRSTPSSPRNSARNLHSATPRGSSNRNLLNRGNLTAQASFRNAVRNVRGSAKFSPHLHTVHKFELEPTPFDADDHVMACIDYIHDETFLQVRELERTTKIWSYTAQTTATALMEALKAATQTTTPTAPSKTDMVEPTSVGDPLLEAVMNQVPEAPQPAAIDAQCPFEISTRAPIESFGIAHTNVRKRSHSNRRLGLVRTNSYRSKLDLLSRLSSSSSSIRKKNQNAAKDDTPRQPIVFSIDPDPSTKPRLSPRKSIALLRSALRMSQGFIFPGAAPSAAQAAAPTHPSQPAPSPRQKSSPRRVAKVVKAKAAPCMWEPCYPDKPLVDENPPVSVEYNVRRNQTSGLPDLRPGRSASIAVPRPLVLSDEVTVAPDQSYLGEFTKSDRYEEDLTSVGHQIDGIVLSPGVKLQAGEVTKSGPNLPDLPAHMRKAVYEVRNTGWLCLAVLASCLRLCT</sequence>
<reference evidence="2" key="1">
    <citation type="submission" date="2022-11" db="EMBL/GenBank/DDBJ databases">
        <authorList>
            <person name="Morgan W.R."/>
            <person name="Tartar A."/>
        </authorList>
    </citation>
    <scope>NUCLEOTIDE SEQUENCE</scope>
    <source>
        <strain evidence="2">ARSEF 373</strain>
    </source>
</reference>
<comment type="caution">
    <text evidence="2">The sequence shown here is derived from an EMBL/GenBank/DDBJ whole genome shotgun (WGS) entry which is preliminary data.</text>
</comment>
<evidence type="ECO:0000313" key="2">
    <source>
        <dbReference type="EMBL" id="DBA00566.1"/>
    </source>
</evidence>
<name>A0AAV2YZW2_9STRA</name>